<dbReference type="PROSITE" id="PS00211">
    <property type="entry name" value="ABC_TRANSPORTER_1"/>
    <property type="match status" value="1"/>
</dbReference>
<comment type="caution">
    <text evidence="6">The sequence shown here is derived from an EMBL/GenBank/DDBJ whole genome shotgun (WGS) entry which is preliminary data.</text>
</comment>
<dbReference type="PANTHER" id="PTHR43776">
    <property type="entry name" value="TRANSPORT ATP-BINDING PROTEIN"/>
    <property type="match status" value="1"/>
</dbReference>
<dbReference type="SMART" id="SM00382">
    <property type="entry name" value="AAA"/>
    <property type="match status" value="1"/>
</dbReference>
<keyword evidence="4" id="KW-0067">ATP-binding</keyword>
<protein>
    <submittedName>
        <fullName evidence="6">Peptide ABC transporter substrate-binding protein</fullName>
    </submittedName>
</protein>
<sequence>MNAPLLEVKGLHKHFAVGGQWKKKGVVKAVNGVDLTVGRGETVGIVGESGCGKSTVGRLILRLLDLTEGEIRFEGMDISRLSASRMRPIRKQMQCVFQDPYASLNPRMTVGAAIAEPLFLQGGLSRKEATLRAERLLDTVGLHAQASRLYPHEFSGGQRQRIAIARAIALGPKLIVADEPVSALDVSIQAQIVNLLGDLKEKTQVSYLFISHNLSVVRHISDRVAVMYLGRIVESGTRDQLFDNPKHPYTQALLSSVPEPEVDSRRERIVLSGEVPNAANPPSGCPFHPRCPHATSRCRDEEPAFTEVESGHYASCHFI</sequence>
<organism evidence="6 7">
    <name type="scientific">Gordoniibacillus kamchatkensis</name>
    <dbReference type="NCBI Taxonomy" id="1590651"/>
    <lineage>
        <taxon>Bacteria</taxon>
        <taxon>Bacillati</taxon>
        <taxon>Bacillota</taxon>
        <taxon>Bacilli</taxon>
        <taxon>Bacillales</taxon>
        <taxon>Paenibacillaceae</taxon>
        <taxon>Gordoniibacillus</taxon>
    </lineage>
</organism>
<evidence type="ECO:0000313" key="6">
    <source>
        <dbReference type="EMBL" id="KIL39716.1"/>
    </source>
</evidence>
<accession>A0ABR5AF78</accession>
<dbReference type="EMBL" id="JXAK01000032">
    <property type="protein sequence ID" value="KIL39716.1"/>
    <property type="molecule type" value="Genomic_DNA"/>
</dbReference>
<keyword evidence="3" id="KW-0547">Nucleotide-binding</keyword>
<proteinExistence type="inferred from homology"/>
<evidence type="ECO:0000256" key="2">
    <source>
        <dbReference type="ARBA" id="ARBA00022448"/>
    </source>
</evidence>
<keyword evidence="2" id="KW-0813">Transport</keyword>
<dbReference type="RefSeq" id="WP_041048981.1">
    <property type="nucleotide sequence ID" value="NZ_JXAK01000032.1"/>
</dbReference>
<dbReference type="InterPro" id="IPR050319">
    <property type="entry name" value="ABC_transp_ATP-bind"/>
</dbReference>
<evidence type="ECO:0000256" key="3">
    <source>
        <dbReference type="ARBA" id="ARBA00022741"/>
    </source>
</evidence>
<comment type="similarity">
    <text evidence="1">Belongs to the ABC transporter superfamily.</text>
</comment>
<dbReference type="SUPFAM" id="SSF52540">
    <property type="entry name" value="P-loop containing nucleoside triphosphate hydrolases"/>
    <property type="match status" value="1"/>
</dbReference>
<feature type="domain" description="ABC transporter" evidence="5">
    <location>
        <begin position="6"/>
        <end position="254"/>
    </location>
</feature>
<dbReference type="PANTHER" id="PTHR43776:SF7">
    <property type="entry name" value="D,D-DIPEPTIDE TRANSPORT ATP-BINDING PROTEIN DDPF-RELATED"/>
    <property type="match status" value="1"/>
</dbReference>
<dbReference type="InterPro" id="IPR027417">
    <property type="entry name" value="P-loop_NTPase"/>
</dbReference>
<evidence type="ECO:0000256" key="4">
    <source>
        <dbReference type="ARBA" id="ARBA00022840"/>
    </source>
</evidence>
<dbReference type="Pfam" id="PF08352">
    <property type="entry name" value="oligo_HPY"/>
    <property type="match status" value="1"/>
</dbReference>
<dbReference type="Pfam" id="PF00005">
    <property type="entry name" value="ABC_tran"/>
    <property type="match status" value="1"/>
</dbReference>
<keyword evidence="7" id="KW-1185">Reference proteome</keyword>
<evidence type="ECO:0000259" key="5">
    <source>
        <dbReference type="PROSITE" id="PS50893"/>
    </source>
</evidence>
<dbReference type="PROSITE" id="PS50893">
    <property type="entry name" value="ABC_TRANSPORTER_2"/>
    <property type="match status" value="1"/>
</dbReference>
<dbReference type="InterPro" id="IPR013563">
    <property type="entry name" value="Oligopep_ABC_C"/>
</dbReference>
<dbReference type="InterPro" id="IPR017871">
    <property type="entry name" value="ABC_transporter-like_CS"/>
</dbReference>
<evidence type="ECO:0000313" key="7">
    <source>
        <dbReference type="Proteomes" id="UP000031967"/>
    </source>
</evidence>
<evidence type="ECO:0000256" key="1">
    <source>
        <dbReference type="ARBA" id="ARBA00005417"/>
    </source>
</evidence>
<gene>
    <name evidence="6" type="ORF">SD70_18350</name>
</gene>
<name>A0ABR5AF78_9BACL</name>
<dbReference type="CDD" id="cd03257">
    <property type="entry name" value="ABC_NikE_OppD_transporters"/>
    <property type="match status" value="1"/>
</dbReference>
<dbReference type="Proteomes" id="UP000031967">
    <property type="component" value="Unassembled WGS sequence"/>
</dbReference>
<dbReference type="Gene3D" id="3.40.50.300">
    <property type="entry name" value="P-loop containing nucleotide triphosphate hydrolases"/>
    <property type="match status" value="1"/>
</dbReference>
<dbReference type="InterPro" id="IPR003439">
    <property type="entry name" value="ABC_transporter-like_ATP-bd"/>
</dbReference>
<dbReference type="InterPro" id="IPR003593">
    <property type="entry name" value="AAA+_ATPase"/>
</dbReference>
<dbReference type="NCBIfam" id="TIGR01727">
    <property type="entry name" value="oligo_HPY"/>
    <property type="match status" value="1"/>
</dbReference>
<reference evidence="6 7" key="1">
    <citation type="submission" date="2014-12" db="EMBL/GenBank/DDBJ databases">
        <title>Draft genome sequence of Paenibacillus kamchatkensis strain B-2647.</title>
        <authorList>
            <person name="Karlyshev A.V."/>
            <person name="Kudryashova E.B."/>
        </authorList>
    </citation>
    <scope>NUCLEOTIDE SEQUENCE [LARGE SCALE GENOMIC DNA]</scope>
    <source>
        <strain evidence="6 7">VKM B-2647</strain>
    </source>
</reference>